<keyword evidence="4 12" id="KW-0812">Transmembrane</keyword>
<protein>
    <recommendedName>
        <fullName evidence="3">vitamin-K-epoxide reductase (warfarin-sensitive)</fullName>
        <ecNumber evidence="3">1.17.4.4</ecNumber>
    </recommendedName>
</protein>
<feature type="transmembrane region" description="Helical" evidence="12">
    <location>
        <begin position="105"/>
        <end position="127"/>
    </location>
</feature>
<evidence type="ECO:0000256" key="2">
    <source>
        <dbReference type="ARBA" id="ARBA00006214"/>
    </source>
</evidence>
<evidence type="ECO:0000256" key="7">
    <source>
        <dbReference type="ARBA" id="ARBA00022989"/>
    </source>
</evidence>
<dbReference type="GO" id="GO:0048038">
    <property type="term" value="F:quinone binding"/>
    <property type="evidence" value="ECO:0007669"/>
    <property type="project" value="UniProtKB-KW"/>
</dbReference>
<name>A0A7S1RXN3_ALECA</name>
<organism evidence="14">
    <name type="scientific">Alexandrium catenella</name>
    <name type="common">Red tide dinoflagellate</name>
    <name type="synonym">Gonyaulax catenella</name>
    <dbReference type="NCBI Taxonomy" id="2925"/>
    <lineage>
        <taxon>Eukaryota</taxon>
        <taxon>Sar</taxon>
        <taxon>Alveolata</taxon>
        <taxon>Dinophyceae</taxon>
        <taxon>Gonyaulacales</taxon>
        <taxon>Pyrocystaceae</taxon>
        <taxon>Alexandrium</taxon>
    </lineage>
</organism>
<evidence type="ECO:0000256" key="3">
    <source>
        <dbReference type="ARBA" id="ARBA00012278"/>
    </source>
</evidence>
<evidence type="ECO:0000256" key="4">
    <source>
        <dbReference type="ARBA" id="ARBA00022692"/>
    </source>
</evidence>
<dbReference type="GO" id="GO:0042373">
    <property type="term" value="P:vitamin K metabolic process"/>
    <property type="evidence" value="ECO:0007669"/>
    <property type="project" value="InterPro"/>
</dbReference>
<evidence type="ECO:0000256" key="6">
    <source>
        <dbReference type="ARBA" id="ARBA00022824"/>
    </source>
</evidence>
<proteinExistence type="inferred from homology"/>
<evidence type="ECO:0000256" key="9">
    <source>
        <dbReference type="ARBA" id="ARBA00023136"/>
    </source>
</evidence>
<dbReference type="InterPro" id="IPR042406">
    <property type="entry name" value="VKORC1/VKORC1L1"/>
</dbReference>
<dbReference type="AlphaFoldDB" id="A0A7S1RXN3"/>
<dbReference type="GO" id="GO:0005789">
    <property type="term" value="C:endoplasmic reticulum membrane"/>
    <property type="evidence" value="ECO:0007669"/>
    <property type="project" value="UniProtKB-SubCell"/>
</dbReference>
<dbReference type="EC" id="1.17.4.4" evidence="3"/>
<evidence type="ECO:0000256" key="8">
    <source>
        <dbReference type="ARBA" id="ARBA00023002"/>
    </source>
</evidence>
<dbReference type="EMBL" id="HBGE01092766">
    <property type="protein sequence ID" value="CAD9178434.1"/>
    <property type="molecule type" value="Transcribed_RNA"/>
</dbReference>
<dbReference type="GO" id="GO:0047057">
    <property type="term" value="F:vitamin-K-epoxide reductase (warfarin-sensitive) activity"/>
    <property type="evidence" value="ECO:0007669"/>
    <property type="project" value="UniProtKB-EC"/>
</dbReference>
<keyword evidence="9 12" id="KW-0472">Membrane</keyword>
<keyword evidence="10" id="KW-1015">Disulfide bond</keyword>
<feature type="transmembrane region" description="Helical" evidence="12">
    <location>
        <begin position="7"/>
        <end position="26"/>
    </location>
</feature>
<evidence type="ECO:0000313" key="14">
    <source>
        <dbReference type="EMBL" id="CAD9178434.1"/>
    </source>
</evidence>
<evidence type="ECO:0000256" key="10">
    <source>
        <dbReference type="ARBA" id="ARBA00023157"/>
    </source>
</evidence>
<feature type="transmembrane region" description="Helical" evidence="12">
    <location>
        <begin position="139"/>
        <end position="156"/>
    </location>
</feature>
<evidence type="ECO:0000256" key="1">
    <source>
        <dbReference type="ARBA" id="ARBA00004477"/>
    </source>
</evidence>
<evidence type="ECO:0000256" key="12">
    <source>
        <dbReference type="SAM" id="Phobius"/>
    </source>
</evidence>
<dbReference type="InterPro" id="IPR038354">
    <property type="entry name" value="VKOR_sf"/>
</dbReference>
<dbReference type="InterPro" id="IPR012932">
    <property type="entry name" value="VKOR"/>
</dbReference>
<comment type="similarity">
    <text evidence="2">Belongs to the VKOR family.</text>
</comment>
<comment type="subcellular location">
    <subcellularLocation>
        <location evidence="1">Endoplasmic reticulum membrane</location>
        <topology evidence="1">Multi-pass membrane protein</topology>
    </subcellularLocation>
</comment>
<evidence type="ECO:0000256" key="5">
    <source>
        <dbReference type="ARBA" id="ARBA00022719"/>
    </source>
</evidence>
<keyword evidence="8" id="KW-0560">Oxidoreductase</keyword>
<sequence length="167" mass="18462">MAAPMRILMLEFFVLLGLVIAAYTIYVESQISKIPGYTAACDLGSWSSCSRVFTSPYAHILRHWGLVEKGSLLDLSLPQLATPYFLLLMSYPVARRKSPTWAPTLFLAVGVAAVCFNVYLACILKFVLREFCVVCASNYVVNGGCFTCIVLDFLAMRKRLASAKKVS</sequence>
<accession>A0A7S1RXN3</accession>
<reference evidence="14" key="1">
    <citation type="submission" date="2021-01" db="EMBL/GenBank/DDBJ databases">
        <authorList>
            <person name="Corre E."/>
            <person name="Pelletier E."/>
            <person name="Niang G."/>
            <person name="Scheremetjew M."/>
            <person name="Finn R."/>
            <person name="Kale V."/>
            <person name="Holt S."/>
            <person name="Cochrane G."/>
            <person name="Meng A."/>
            <person name="Brown T."/>
            <person name="Cohen L."/>
        </authorList>
    </citation>
    <scope>NUCLEOTIDE SEQUENCE</scope>
    <source>
        <strain evidence="14">OF101</strain>
    </source>
</reference>
<feature type="transmembrane region" description="Helical" evidence="12">
    <location>
        <begin position="75"/>
        <end position="93"/>
    </location>
</feature>
<keyword evidence="6" id="KW-0256">Endoplasmic reticulum</keyword>
<dbReference type="Gene3D" id="1.20.1440.130">
    <property type="entry name" value="VKOR domain"/>
    <property type="match status" value="1"/>
</dbReference>
<dbReference type="Pfam" id="PF07884">
    <property type="entry name" value="VKOR"/>
    <property type="match status" value="1"/>
</dbReference>
<keyword evidence="11" id="KW-0676">Redox-active center</keyword>
<evidence type="ECO:0000256" key="11">
    <source>
        <dbReference type="ARBA" id="ARBA00023284"/>
    </source>
</evidence>
<dbReference type="SMART" id="SM00756">
    <property type="entry name" value="VKc"/>
    <property type="match status" value="1"/>
</dbReference>
<dbReference type="PANTHER" id="PTHR14519:SF5">
    <property type="entry name" value="VITAMIN K EPOXIDE REDUCTASE COMPLEX SUBUNIT 1-LIKE PROTEIN 1"/>
    <property type="match status" value="1"/>
</dbReference>
<feature type="domain" description="Vitamin K epoxide reductase" evidence="13">
    <location>
        <begin position="2"/>
        <end position="153"/>
    </location>
</feature>
<dbReference type="PANTHER" id="PTHR14519">
    <property type="entry name" value="VITAMIN K EPOXIDE REDUCTASE COMPLEX, SUBUNIT 1"/>
    <property type="match status" value="1"/>
</dbReference>
<gene>
    <name evidence="14" type="ORF">ACAT0790_LOCUS55203</name>
</gene>
<evidence type="ECO:0000259" key="13">
    <source>
        <dbReference type="SMART" id="SM00756"/>
    </source>
</evidence>
<keyword evidence="5" id="KW-0874">Quinone</keyword>
<keyword evidence="7 12" id="KW-1133">Transmembrane helix</keyword>